<dbReference type="GO" id="GO:0061630">
    <property type="term" value="F:ubiquitin protein ligase activity"/>
    <property type="evidence" value="ECO:0007669"/>
    <property type="project" value="UniProtKB-EC"/>
</dbReference>
<evidence type="ECO:0000259" key="10">
    <source>
        <dbReference type="PROSITE" id="PS51873"/>
    </source>
</evidence>
<reference evidence="11" key="1">
    <citation type="submission" date="2022-11" db="EMBL/GenBank/DDBJ databases">
        <title>Genome Resource of Sclerotinia nivalis Strain SnTB1, a Plant Pathogen Isolated from American Ginseng.</title>
        <authorList>
            <person name="Fan S."/>
        </authorList>
    </citation>
    <scope>NUCLEOTIDE SEQUENCE</scope>
    <source>
        <strain evidence="11">SnTB1</strain>
    </source>
</reference>
<feature type="domain" description="RING-type" evidence="10">
    <location>
        <begin position="108"/>
        <end position="314"/>
    </location>
</feature>
<dbReference type="InterPro" id="IPR044066">
    <property type="entry name" value="TRIAD_supradom"/>
</dbReference>
<organism evidence="11 12">
    <name type="scientific">Sclerotinia nivalis</name>
    <dbReference type="NCBI Taxonomy" id="352851"/>
    <lineage>
        <taxon>Eukaryota</taxon>
        <taxon>Fungi</taxon>
        <taxon>Dikarya</taxon>
        <taxon>Ascomycota</taxon>
        <taxon>Pezizomycotina</taxon>
        <taxon>Leotiomycetes</taxon>
        <taxon>Helotiales</taxon>
        <taxon>Sclerotiniaceae</taxon>
        <taxon>Sclerotinia</taxon>
    </lineage>
</organism>
<evidence type="ECO:0000256" key="7">
    <source>
        <dbReference type="ARBA" id="ARBA00022786"/>
    </source>
</evidence>
<dbReference type="AlphaFoldDB" id="A0A9X0ARU0"/>
<sequence length="314" mass="34850">MSQSSSTSSDVGSDTSGDRPPSKIFGQLIEKFTLETTKHILAIFKKQGSIRKTSTLESLLPKLIDLESRVTFHERSAVAILLLHKQPITRAALSKEYDESGQEVFTLGHRTCQICYEDLPATMFRKGYAGYEVGEFSELCLFHGSHMVCTTCVTAHVAVQFESTHWDNIKCPICPGKLKMDTVLTYLSGEMLVNYKEYMSTYVLRNLPGFCWCLSSSCRSGQVHLPGDESPKMTCQKCGFDTCYSHQLPWHDGKTCEEAGGLKSKEDRESEAWIKSQTKPCPNCGVATVKAGGCGGIYCRCGVFWDWEAGIIIA</sequence>
<dbReference type="Gene3D" id="1.20.120.1750">
    <property type="match status" value="1"/>
</dbReference>
<evidence type="ECO:0000256" key="1">
    <source>
        <dbReference type="ARBA" id="ARBA00001798"/>
    </source>
</evidence>
<evidence type="ECO:0000256" key="2">
    <source>
        <dbReference type="ARBA" id="ARBA00012251"/>
    </source>
</evidence>
<protein>
    <recommendedName>
        <fullName evidence="2">RBR-type E3 ubiquitin transferase</fullName>
        <ecNumber evidence="2">2.3.2.31</ecNumber>
    </recommendedName>
</protein>
<evidence type="ECO:0000313" key="12">
    <source>
        <dbReference type="Proteomes" id="UP001152300"/>
    </source>
</evidence>
<dbReference type="OrthoDB" id="1431934at2759"/>
<proteinExistence type="predicted"/>
<dbReference type="EMBL" id="JAPEIS010000003">
    <property type="protein sequence ID" value="KAJ8067792.1"/>
    <property type="molecule type" value="Genomic_DNA"/>
</dbReference>
<keyword evidence="6" id="KW-0863">Zinc-finger</keyword>
<comment type="caution">
    <text evidence="11">The sequence shown here is derived from an EMBL/GenBank/DDBJ whole genome shotgun (WGS) entry which is preliminary data.</text>
</comment>
<dbReference type="InterPro" id="IPR031127">
    <property type="entry name" value="E3_UB_ligase_RBR"/>
</dbReference>
<evidence type="ECO:0000256" key="5">
    <source>
        <dbReference type="ARBA" id="ARBA00022737"/>
    </source>
</evidence>
<evidence type="ECO:0000256" key="4">
    <source>
        <dbReference type="ARBA" id="ARBA00022723"/>
    </source>
</evidence>
<dbReference type="InterPro" id="IPR013083">
    <property type="entry name" value="Znf_RING/FYVE/PHD"/>
</dbReference>
<accession>A0A9X0ARU0</accession>
<keyword evidence="7" id="KW-0833">Ubl conjugation pathway</keyword>
<keyword evidence="12" id="KW-1185">Reference proteome</keyword>
<dbReference type="Proteomes" id="UP001152300">
    <property type="component" value="Unassembled WGS sequence"/>
</dbReference>
<evidence type="ECO:0000313" key="11">
    <source>
        <dbReference type="EMBL" id="KAJ8067792.1"/>
    </source>
</evidence>
<dbReference type="PANTHER" id="PTHR11685">
    <property type="entry name" value="RBR FAMILY RING FINGER AND IBR DOMAIN-CONTAINING"/>
    <property type="match status" value="1"/>
</dbReference>
<evidence type="ECO:0000256" key="6">
    <source>
        <dbReference type="ARBA" id="ARBA00022771"/>
    </source>
</evidence>
<dbReference type="SMART" id="SM00647">
    <property type="entry name" value="IBR"/>
    <property type="match status" value="1"/>
</dbReference>
<evidence type="ECO:0000256" key="9">
    <source>
        <dbReference type="SAM" id="MobiDB-lite"/>
    </source>
</evidence>
<dbReference type="CDD" id="cd20335">
    <property type="entry name" value="BRcat_RBR"/>
    <property type="match status" value="1"/>
</dbReference>
<dbReference type="PROSITE" id="PS51873">
    <property type="entry name" value="TRIAD"/>
    <property type="match status" value="1"/>
</dbReference>
<dbReference type="GO" id="GO:0008270">
    <property type="term" value="F:zinc ion binding"/>
    <property type="evidence" value="ECO:0007669"/>
    <property type="project" value="UniProtKB-KW"/>
</dbReference>
<comment type="catalytic activity">
    <reaction evidence="1">
        <text>[E2 ubiquitin-conjugating enzyme]-S-ubiquitinyl-L-cysteine + [acceptor protein]-L-lysine = [E2 ubiquitin-conjugating enzyme]-L-cysteine + [acceptor protein]-N(6)-ubiquitinyl-L-lysine.</text>
        <dbReference type="EC" id="2.3.2.31"/>
    </reaction>
</comment>
<name>A0A9X0ARU0_9HELO</name>
<keyword evidence="3" id="KW-0808">Transferase</keyword>
<dbReference type="Gene3D" id="3.30.40.10">
    <property type="entry name" value="Zinc/RING finger domain, C3HC4 (zinc finger)"/>
    <property type="match status" value="1"/>
</dbReference>
<gene>
    <name evidence="11" type="ORF">OCU04_003389</name>
</gene>
<keyword evidence="8" id="KW-0862">Zinc</keyword>
<dbReference type="InterPro" id="IPR002867">
    <property type="entry name" value="IBR_dom"/>
</dbReference>
<dbReference type="GO" id="GO:0016567">
    <property type="term" value="P:protein ubiquitination"/>
    <property type="evidence" value="ECO:0007669"/>
    <property type="project" value="InterPro"/>
</dbReference>
<evidence type="ECO:0000256" key="8">
    <source>
        <dbReference type="ARBA" id="ARBA00022833"/>
    </source>
</evidence>
<dbReference type="EC" id="2.3.2.31" evidence="2"/>
<feature type="compositionally biased region" description="Low complexity" evidence="9">
    <location>
        <begin position="1"/>
        <end position="15"/>
    </location>
</feature>
<keyword evidence="5" id="KW-0677">Repeat</keyword>
<keyword evidence="4" id="KW-0479">Metal-binding</keyword>
<dbReference type="SUPFAM" id="SSF57850">
    <property type="entry name" value="RING/U-box"/>
    <property type="match status" value="3"/>
</dbReference>
<feature type="region of interest" description="Disordered" evidence="9">
    <location>
        <begin position="1"/>
        <end position="22"/>
    </location>
</feature>
<evidence type="ECO:0000256" key="3">
    <source>
        <dbReference type="ARBA" id="ARBA00022679"/>
    </source>
</evidence>
<dbReference type="Pfam" id="PF01485">
    <property type="entry name" value="IBR"/>
    <property type="match status" value="1"/>
</dbReference>